<gene>
    <name evidence="1" type="ORF">V1525DRAFT_284471</name>
</gene>
<name>A0ACC3SU58_LIPKO</name>
<evidence type="ECO:0000313" key="1">
    <source>
        <dbReference type="EMBL" id="KAK9235141.1"/>
    </source>
</evidence>
<evidence type="ECO:0000313" key="2">
    <source>
        <dbReference type="Proteomes" id="UP001433508"/>
    </source>
</evidence>
<protein>
    <submittedName>
        <fullName evidence="1">Uncharacterized protein</fullName>
    </submittedName>
</protein>
<dbReference type="EMBL" id="MU971429">
    <property type="protein sequence ID" value="KAK9235141.1"/>
    <property type="molecule type" value="Genomic_DNA"/>
</dbReference>
<dbReference type="Proteomes" id="UP001433508">
    <property type="component" value="Unassembled WGS sequence"/>
</dbReference>
<reference evidence="2" key="1">
    <citation type="journal article" date="2024" name="Front. Bioeng. Biotechnol.">
        <title>Genome-scale model development and genomic sequencing of the oleaginous clade Lipomyces.</title>
        <authorList>
            <person name="Czajka J.J."/>
            <person name="Han Y."/>
            <person name="Kim J."/>
            <person name="Mondo S.J."/>
            <person name="Hofstad B.A."/>
            <person name="Robles A."/>
            <person name="Haridas S."/>
            <person name="Riley R."/>
            <person name="LaButti K."/>
            <person name="Pangilinan J."/>
            <person name="Andreopoulos W."/>
            <person name="Lipzen A."/>
            <person name="Yan J."/>
            <person name="Wang M."/>
            <person name="Ng V."/>
            <person name="Grigoriev I.V."/>
            <person name="Spatafora J.W."/>
            <person name="Magnuson J.K."/>
            <person name="Baker S.E."/>
            <person name="Pomraning K.R."/>
        </authorList>
    </citation>
    <scope>NUCLEOTIDE SEQUENCE [LARGE SCALE GENOMIC DNA]</scope>
    <source>
        <strain evidence="2">CBS 7786</strain>
    </source>
</reference>
<keyword evidence="2" id="KW-1185">Reference proteome</keyword>
<sequence length="102" mass="11423">MALAIPAFAWLVMVGSDHQQVDMGINVTGPAWSILYCRHCGFNHRNDEWSQPNCSDSPAKSKFTDCKVEENNSRSVPRKPSQYIFTQNANAPCSGTDSRFRV</sequence>
<organism evidence="1 2">
    <name type="scientific">Lipomyces kononenkoae</name>
    <name type="common">Yeast</name>
    <dbReference type="NCBI Taxonomy" id="34357"/>
    <lineage>
        <taxon>Eukaryota</taxon>
        <taxon>Fungi</taxon>
        <taxon>Dikarya</taxon>
        <taxon>Ascomycota</taxon>
        <taxon>Saccharomycotina</taxon>
        <taxon>Lipomycetes</taxon>
        <taxon>Lipomycetales</taxon>
        <taxon>Lipomycetaceae</taxon>
        <taxon>Lipomyces</taxon>
    </lineage>
</organism>
<proteinExistence type="predicted"/>
<accession>A0ACC3SU58</accession>
<comment type="caution">
    <text evidence="1">The sequence shown here is derived from an EMBL/GenBank/DDBJ whole genome shotgun (WGS) entry which is preliminary data.</text>
</comment>